<dbReference type="HOGENOM" id="CLU_2250132_0_0_1"/>
<sequence>MSLYPAPWLVIRGYWAAMLGFKRMQKEPSKVETILAAYNTEQPALSGKQPSSIYLMGQSSLQAVVASLSSLGADRGGAQRAAQQCSFVGRCSEPRGLFGGPSSV</sequence>
<accession>C8VD24</accession>
<dbReference type="EMBL" id="BN001304">
    <property type="protein sequence ID" value="CBF78882.1"/>
    <property type="molecule type" value="Genomic_DNA"/>
</dbReference>
<reference evidence="2" key="1">
    <citation type="journal article" date="2005" name="Nature">
        <title>Sequencing of Aspergillus nidulans and comparative analysis with A. fumigatus and A. oryzae.</title>
        <authorList>
            <person name="Galagan J.E."/>
            <person name="Calvo S.E."/>
            <person name="Cuomo C."/>
            <person name="Ma L.J."/>
            <person name="Wortman J.R."/>
            <person name="Batzoglou S."/>
            <person name="Lee S.I."/>
            <person name="Basturkmen M."/>
            <person name="Spevak C.C."/>
            <person name="Clutterbuck J."/>
            <person name="Kapitonov V."/>
            <person name="Jurka J."/>
            <person name="Scazzocchio C."/>
            <person name="Farman M."/>
            <person name="Butler J."/>
            <person name="Purcell S."/>
            <person name="Harris S."/>
            <person name="Braus G.H."/>
            <person name="Draht O."/>
            <person name="Busch S."/>
            <person name="D'Enfert C."/>
            <person name="Bouchier C."/>
            <person name="Goldman G.H."/>
            <person name="Bell-Pedersen D."/>
            <person name="Griffiths-Jones S."/>
            <person name="Doonan J.H."/>
            <person name="Yu J."/>
            <person name="Vienken K."/>
            <person name="Pain A."/>
            <person name="Freitag M."/>
            <person name="Selker E.U."/>
            <person name="Archer D.B."/>
            <person name="Penalva M.A."/>
            <person name="Oakley B.R."/>
            <person name="Momany M."/>
            <person name="Tanaka T."/>
            <person name="Kumagai T."/>
            <person name="Asai K."/>
            <person name="Machida M."/>
            <person name="Nierman W.C."/>
            <person name="Denning D.W."/>
            <person name="Caddick M."/>
            <person name="Hynes M."/>
            <person name="Paoletti M."/>
            <person name="Fischer R."/>
            <person name="Miller B."/>
            <person name="Dyer P."/>
            <person name="Sachs M.S."/>
            <person name="Osmani S.A."/>
            <person name="Birren B.W."/>
        </authorList>
    </citation>
    <scope>NUCLEOTIDE SEQUENCE [LARGE SCALE GENOMIC DNA]</scope>
    <source>
        <strain evidence="2">FGSC A4 / ATCC 38163 / CBS 112.46 / NRRL 194 / M139</strain>
    </source>
</reference>
<dbReference type="AlphaFoldDB" id="Q5AWY2"/>
<name>Q5AWY2_EMENI</name>
<keyword evidence="2" id="KW-1185">Reference proteome</keyword>
<organism evidence="1 2">
    <name type="scientific">Emericella nidulans (strain FGSC A4 / ATCC 38163 / CBS 112.46 / NRRL 194 / M139)</name>
    <name type="common">Aspergillus nidulans</name>
    <dbReference type="NCBI Taxonomy" id="227321"/>
    <lineage>
        <taxon>Eukaryota</taxon>
        <taxon>Fungi</taxon>
        <taxon>Dikarya</taxon>
        <taxon>Ascomycota</taxon>
        <taxon>Pezizomycotina</taxon>
        <taxon>Eurotiomycetes</taxon>
        <taxon>Eurotiomycetidae</taxon>
        <taxon>Eurotiales</taxon>
        <taxon>Aspergillaceae</taxon>
        <taxon>Aspergillus</taxon>
        <taxon>Aspergillus subgen. Nidulantes</taxon>
    </lineage>
</organism>
<evidence type="ECO:0000313" key="1">
    <source>
        <dbReference type="EMBL" id="CBF78882.1"/>
    </source>
</evidence>
<gene>
    <name evidence="1" type="ORF">ANIA_07198</name>
</gene>
<proteinExistence type="predicted"/>
<dbReference type="GeneID" id="2869947"/>
<reference evidence="2" key="2">
    <citation type="journal article" date="2009" name="Fungal Genet. Biol.">
        <title>The 2008 update of the Aspergillus nidulans genome annotation: a community effort.</title>
        <authorList>
            <person name="Wortman J.R."/>
            <person name="Gilsenan J.M."/>
            <person name="Joardar V."/>
            <person name="Deegan J."/>
            <person name="Clutterbuck J."/>
            <person name="Andersen M.R."/>
            <person name="Archer D."/>
            <person name="Bencina M."/>
            <person name="Braus G."/>
            <person name="Coutinho P."/>
            <person name="von Dohren H."/>
            <person name="Doonan J."/>
            <person name="Driessen A.J."/>
            <person name="Durek P."/>
            <person name="Espeso E."/>
            <person name="Fekete E."/>
            <person name="Flipphi M."/>
            <person name="Estrada C.G."/>
            <person name="Geysens S."/>
            <person name="Goldman G."/>
            <person name="de Groot P.W."/>
            <person name="Hansen K."/>
            <person name="Harris S.D."/>
            <person name="Heinekamp T."/>
            <person name="Helmstaedt K."/>
            <person name="Henrissat B."/>
            <person name="Hofmann G."/>
            <person name="Homan T."/>
            <person name="Horio T."/>
            <person name="Horiuchi H."/>
            <person name="James S."/>
            <person name="Jones M."/>
            <person name="Karaffa L."/>
            <person name="Karanyi Z."/>
            <person name="Kato M."/>
            <person name="Keller N."/>
            <person name="Kelly D.E."/>
            <person name="Kiel J.A."/>
            <person name="Kim J.M."/>
            <person name="van der Klei I.J."/>
            <person name="Klis F.M."/>
            <person name="Kovalchuk A."/>
            <person name="Krasevec N."/>
            <person name="Kubicek C.P."/>
            <person name="Liu B."/>
            <person name="Maccabe A."/>
            <person name="Meyer V."/>
            <person name="Mirabito P."/>
            <person name="Miskei M."/>
            <person name="Mos M."/>
            <person name="Mullins J."/>
            <person name="Nelson D.R."/>
            <person name="Nielsen J."/>
            <person name="Oakley B.R."/>
            <person name="Osmani S.A."/>
            <person name="Pakula T."/>
            <person name="Paszewski A."/>
            <person name="Paulsen I."/>
            <person name="Pilsyk S."/>
            <person name="Pocsi I."/>
            <person name="Punt P.J."/>
            <person name="Ram A.F."/>
            <person name="Ren Q."/>
            <person name="Robellet X."/>
            <person name="Robson G."/>
            <person name="Seiboth B."/>
            <person name="van Solingen P."/>
            <person name="Specht T."/>
            <person name="Sun J."/>
            <person name="Taheri-Talesh N."/>
            <person name="Takeshita N."/>
            <person name="Ussery D."/>
            <person name="vanKuyk P.A."/>
            <person name="Visser H."/>
            <person name="van de Vondervoort P.J."/>
            <person name="de Vries R.P."/>
            <person name="Walton J."/>
            <person name="Xiang X."/>
            <person name="Xiong Y."/>
            <person name="Zeng A.P."/>
            <person name="Brandt B.W."/>
            <person name="Cornell M.J."/>
            <person name="van den Hondel C.A."/>
            <person name="Visser J."/>
            <person name="Oliver S.G."/>
            <person name="Turner G."/>
        </authorList>
    </citation>
    <scope>GENOME REANNOTATION</scope>
    <source>
        <strain evidence="2">FGSC A4 / ATCC 38163 / CBS 112.46 / NRRL 194 / M139</strain>
    </source>
</reference>
<protein>
    <submittedName>
        <fullName evidence="1">Uncharacterized protein</fullName>
    </submittedName>
</protein>
<dbReference type="InParanoid" id="Q5AWY2"/>
<dbReference type="RefSeq" id="XP_664802.1">
    <property type="nucleotide sequence ID" value="XM_659710.1"/>
</dbReference>
<dbReference type="Proteomes" id="UP000000560">
    <property type="component" value="Chromosome IV"/>
</dbReference>
<evidence type="ECO:0000313" key="2">
    <source>
        <dbReference type="Proteomes" id="UP000000560"/>
    </source>
</evidence>
<accession>Q5AWY2</accession>
<dbReference type="KEGG" id="ani:ANIA_07198"/>